<dbReference type="Pfam" id="PF02984">
    <property type="entry name" value="Cyclin_C"/>
    <property type="match status" value="1"/>
</dbReference>
<comment type="caution">
    <text evidence="8">The sequence shown here is derived from an EMBL/GenBank/DDBJ whole genome shotgun (WGS) entry which is preliminary data.</text>
</comment>
<evidence type="ECO:0000256" key="5">
    <source>
        <dbReference type="SAM" id="MobiDB-lite"/>
    </source>
</evidence>
<keyword evidence="1" id="KW-0132">Cell division</keyword>
<evidence type="ECO:0000259" key="6">
    <source>
        <dbReference type="SMART" id="SM00385"/>
    </source>
</evidence>
<evidence type="ECO:0000313" key="8">
    <source>
        <dbReference type="EMBL" id="KAH7300298.1"/>
    </source>
</evidence>
<evidence type="ECO:0000313" key="9">
    <source>
        <dbReference type="Proteomes" id="UP000825935"/>
    </source>
</evidence>
<reference evidence="8" key="1">
    <citation type="submission" date="2021-08" db="EMBL/GenBank/DDBJ databases">
        <title>WGS assembly of Ceratopteris richardii.</title>
        <authorList>
            <person name="Marchant D.B."/>
            <person name="Chen G."/>
            <person name="Jenkins J."/>
            <person name="Shu S."/>
            <person name="Leebens-Mack J."/>
            <person name="Grimwood J."/>
            <person name="Schmutz J."/>
            <person name="Soltis P."/>
            <person name="Soltis D."/>
            <person name="Chen Z.-H."/>
        </authorList>
    </citation>
    <scope>NUCLEOTIDE SEQUENCE</scope>
    <source>
        <strain evidence="8">Whitten #5841</strain>
        <tissue evidence="8">Leaf</tissue>
    </source>
</reference>
<dbReference type="InterPro" id="IPR039361">
    <property type="entry name" value="Cyclin"/>
</dbReference>
<organism evidence="8 9">
    <name type="scientific">Ceratopteris richardii</name>
    <name type="common">Triangle waterfern</name>
    <dbReference type="NCBI Taxonomy" id="49495"/>
    <lineage>
        <taxon>Eukaryota</taxon>
        <taxon>Viridiplantae</taxon>
        <taxon>Streptophyta</taxon>
        <taxon>Embryophyta</taxon>
        <taxon>Tracheophyta</taxon>
        <taxon>Polypodiopsida</taxon>
        <taxon>Polypodiidae</taxon>
        <taxon>Polypodiales</taxon>
        <taxon>Pteridineae</taxon>
        <taxon>Pteridaceae</taxon>
        <taxon>Parkerioideae</taxon>
        <taxon>Ceratopteris</taxon>
    </lineage>
</organism>
<feature type="domain" description="Cyclin-like" evidence="6">
    <location>
        <begin position="400"/>
        <end position="482"/>
    </location>
</feature>
<evidence type="ECO:0000256" key="3">
    <source>
        <dbReference type="ARBA" id="ARBA00023306"/>
    </source>
</evidence>
<feature type="domain" description="Cyclin-like" evidence="6">
    <location>
        <begin position="303"/>
        <end position="387"/>
    </location>
</feature>
<feature type="region of interest" description="Disordered" evidence="5">
    <location>
        <begin position="68"/>
        <end position="97"/>
    </location>
</feature>
<dbReference type="Gene3D" id="1.10.472.10">
    <property type="entry name" value="Cyclin-like"/>
    <property type="match status" value="2"/>
</dbReference>
<dbReference type="SMART" id="SM00385">
    <property type="entry name" value="CYCLIN"/>
    <property type="match status" value="2"/>
</dbReference>
<dbReference type="InterPro" id="IPR013763">
    <property type="entry name" value="Cyclin-like_dom"/>
</dbReference>
<evidence type="ECO:0000256" key="4">
    <source>
        <dbReference type="RuleBase" id="RU000383"/>
    </source>
</evidence>
<evidence type="ECO:0000256" key="2">
    <source>
        <dbReference type="ARBA" id="ARBA00023127"/>
    </source>
</evidence>
<keyword evidence="3" id="KW-0131">Cell cycle</keyword>
<dbReference type="SMART" id="SM01332">
    <property type="entry name" value="Cyclin_C"/>
    <property type="match status" value="1"/>
</dbReference>
<dbReference type="CDD" id="cd20567">
    <property type="entry name" value="CYCLIN_AtCycB-like_rpt1"/>
    <property type="match status" value="1"/>
</dbReference>
<dbReference type="SUPFAM" id="SSF47954">
    <property type="entry name" value="Cyclin-like"/>
    <property type="match status" value="2"/>
</dbReference>
<evidence type="ECO:0000259" key="7">
    <source>
        <dbReference type="SMART" id="SM01332"/>
    </source>
</evidence>
<dbReference type="InterPro" id="IPR006671">
    <property type="entry name" value="Cyclin_N"/>
</dbReference>
<gene>
    <name evidence="8" type="ORF">KP509_24G055000</name>
</gene>
<accession>A0A8T2RXU7</accession>
<dbReference type="GO" id="GO:0051301">
    <property type="term" value="P:cell division"/>
    <property type="evidence" value="ECO:0007669"/>
    <property type="project" value="UniProtKB-KW"/>
</dbReference>
<name>A0A8T2RXU7_CERRI</name>
<comment type="similarity">
    <text evidence="4">Belongs to the cyclin family.</text>
</comment>
<dbReference type="InterPro" id="IPR048258">
    <property type="entry name" value="Cyclins_cyclin-box"/>
</dbReference>
<dbReference type="Pfam" id="PF00134">
    <property type="entry name" value="Cyclin_N"/>
    <property type="match status" value="1"/>
</dbReference>
<keyword evidence="9" id="KW-1185">Reference proteome</keyword>
<dbReference type="FunFam" id="1.10.472.10:FF:000001">
    <property type="entry name" value="G2/mitotic-specific cyclin"/>
    <property type="match status" value="1"/>
</dbReference>
<dbReference type="EMBL" id="CM035429">
    <property type="protein sequence ID" value="KAH7300298.1"/>
    <property type="molecule type" value="Genomic_DNA"/>
</dbReference>
<protein>
    <submittedName>
        <fullName evidence="8">Uncharacterized protein</fullName>
    </submittedName>
</protein>
<dbReference type="Proteomes" id="UP000825935">
    <property type="component" value="Chromosome 24"/>
</dbReference>
<proteinExistence type="inferred from homology"/>
<feature type="compositionally biased region" description="Polar residues" evidence="5">
    <location>
        <begin position="73"/>
        <end position="90"/>
    </location>
</feature>
<feature type="compositionally biased region" description="Polar residues" evidence="5">
    <location>
        <begin position="172"/>
        <end position="190"/>
    </location>
</feature>
<feature type="domain" description="Cyclin C-terminal" evidence="7">
    <location>
        <begin position="396"/>
        <end position="513"/>
    </location>
</feature>
<dbReference type="OrthoDB" id="5590282at2759"/>
<dbReference type="InterPro" id="IPR004367">
    <property type="entry name" value="Cyclin_C-dom"/>
</dbReference>
<evidence type="ECO:0000256" key="1">
    <source>
        <dbReference type="ARBA" id="ARBA00022618"/>
    </source>
</evidence>
<dbReference type="InterPro" id="IPR036915">
    <property type="entry name" value="Cyclin-like_sf"/>
</dbReference>
<dbReference type="PANTHER" id="PTHR10177">
    <property type="entry name" value="CYCLINS"/>
    <property type="match status" value="1"/>
</dbReference>
<dbReference type="AlphaFoldDB" id="A0A8T2RXU7"/>
<feature type="region of interest" description="Disordered" evidence="5">
    <location>
        <begin position="109"/>
        <end position="197"/>
    </location>
</feature>
<sequence>MYEPRHLRAGQCNENVKRGNSKAHPIPKVNIRANRQNININHRRTLGEIGNLVGKLSMDCAVNSDAVLEKSQSKNTSENRTISQFTTKSQRPLPRDFGAKISTDLTLLSDKVDSGPSQKQSIRSRKFGVNISNNVPLPVGPSESRPLPKDATAPWHHKQTVTMGRPSVNAPFKQSNLPSTNEPLQGSSQLRLPPANYPDENISLDPKNYGSLLAARRKKQTFSGTLTARSEAACGALEVVMAEAEEPMPNIDAQDVGNQLAVVDYVEDIYSFYKRAEIQSCASHEYMNQQTDINAKMRAILIDWLIEVHLKFKLMPETLFLTVNLIDRFLESNQVMRKSLQLVGVTSMLLACKYEEIWAPEINDFVKICDKAYTRDQILEMEKRMLNKLMFNLTVPTPYVFLVRLLKAACSDPRLEMLAFFLTELCLTEYSMIKYRPSCIAASAVYAAQMTLGRSPYWNTLLQRHSGYTEMHLSECAMLMISFHKAAATGALTIVHKKYTNPKYCSVALLEPADLPTLLAKRLAH</sequence>
<dbReference type="PROSITE" id="PS00292">
    <property type="entry name" value="CYCLINS"/>
    <property type="match status" value="1"/>
</dbReference>
<keyword evidence="2 4" id="KW-0195">Cyclin</keyword>